<dbReference type="Proteomes" id="UP000092578">
    <property type="component" value="Unassembled WGS sequence"/>
</dbReference>
<keyword evidence="6" id="KW-0282">Flagellum</keyword>
<comment type="subcellular location">
    <subcellularLocation>
        <location evidence="1">Cytoplasm</location>
        <location evidence="1">Cytosol</location>
    </subcellularLocation>
</comment>
<dbReference type="Gene3D" id="1.20.120.340">
    <property type="entry name" value="Flagellar protein FliS"/>
    <property type="match status" value="1"/>
</dbReference>
<dbReference type="Pfam" id="PF02561">
    <property type="entry name" value="FliS"/>
    <property type="match status" value="1"/>
</dbReference>
<dbReference type="GO" id="GO:0044780">
    <property type="term" value="P:bacterial-type flagellum assembly"/>
    <property type="evidence" value="ECO:0007669"/>
    <property type="project" value="InterPro"/>
</dbReference>
<dbReference type="SUPFAM" id="SSF101116">
    <property type="entry name" value="Flagellar export chaperone FliS"/>
    <property type="match status" value="1"/>
</dbReference>
<comment type="caution">
    <text evidence="6">The sequence shown here is derived from an EMBL/GenBank/DDBJ whole genome shotgun (WGS) entry which is preliminary data.</text>
</comment>
<name>A0A1B9AZ04_9BACI</name>
<dbReference type="PANTHER" id="PTHR34773">
    <property type="entry name" value="FLAGELLAR SECRETION CHAPERONE FLIS"/>
    <property type="match status" value="1"/>
</dbReference>
<reference evidence="7" key="1">
    <citation type="submission" date="2016-05" db="EMBL/GenBank/DDBJ databases">
        <authorList>
            <person name="Liu B."/>
            <person name="Wang J."/>
            <person name="Zhu Y."/>
            <person name="Liu G."/>
            <person name="Chen Q."/>
            <person name="Chen Z."/>
            <person name="Lan J."/>
            <person name="Che J."/>
            <person name="Ge C."/>
            <person name="Shi H."/>
            <person name="Pan Z."/>
            <person name="Liu X."/>
        </authorList>
    </citation>
    <scope>NUCLEOTIDE SEQUENCE [LARGE SCALE GENOMIC DNA]</scope>
    <source>
        <strain evidence="7">FJAT-27215</strain>
    </source>
</reference>
<dbReference type="EMBL" id="MAYT01000012">
    <property type="protein sequence ID" value="OCA89016.1"/>
    <property type="molecule type" value="Genomic_DNA"/>
</dbReference>
<gene>
    <name evidence="6" type="ORF">A8F95_06270</name>
</gene>
<evidence type="ECO:0000313" key="7">
    <source>
        <dbReference type="Proteomes" id="UP000092578"/>
    </source>
</evidence>
<keyword evidence="6" id="KW-0969">Cilium</keyword>
<comment type="similarity">
    <text evidence="2">Belongs to the FliS family.</text>
</comment>
<keyword evidence="3" id="KW-0963">Cytoplasm</keyword>
<evidence type="ECO:0000256" key="1">
    <source>
        <dbReference type="ARBA" id="ARBA00004514"/>
    </source>
</evidence>
<keyword evidence="4" id="KW-1005">Bacterial flagellum biogenesis</keyword>
<dbReference type="RefSeq" id="WP_342669950.1">
    <property type="nucleotide sequence ID" value="NZ_MAYT01000012.1"/>
</dbReference>
<keyword evidence="6" id="KW-0966">Cell projection</keyword>
<evidence type="ECO:0000256" key="2">
    <source>
        <dbReference type="ARBA" id="ARBA00008787"/>
    </source>
</evidence>
<dbReference type="CDD" id="cd16098">
    <property type="entry name" value="FliS"/>
    <property type="match status" value="1"/>
</dbReference>
<evidence type="ECO:0000313" key="6">
    <source>
        <dbReference type="EMBL" id="OCA89016.1"/>
    </source>
</evidence>
<evidence type="ECO:0000256" key="4">
    <source>
        <dbReference type="ARBA" id="ARBA00022795"/>
    </source>
</evidence>
<evidence type="ECO:0000256" key="5">
    <source>
        <dbReference type="ARBA" id="ARBA00023186"/>
    </source>
</evidence>
<dbReference type="InterPro" id="IPR003713">
    <property type="entry name" value="FliS"/>
</dbReference>
<dbReference type="GO" id="GO:0005829">
    <property type="term" value="C:cytosol"/>
    <property type="evidence" value="ECO:0007669"/>
    <property type="project" value="UniProtKB-SubCell"/>
</dbReference>
<dbReference type="NCBIfam" id="TIGR00208">
    <property type="entry name" value="fliS"/>
    <property type="match status" value="1"/>
</dbReference>
<dbReference type="AlphaFoldDB" id="A0A1B9AZ04"/>
<proteinExistence type="inferred from homology"/>
<protein>
    <submittedName>
        <fullName evidence="6">Flagellar export chaperone FliS</fullName>
    </submittedName>
</protein>
<keyword evidence="5" id="KW-0143">Chaperone</keyword>
<dbReference type="InterPro" id="IPR036584">
    <property type="entry name" value="FliS_sf"/>
</dbReference>
<accession>A0A1B9AZ04</accession>
<organism evidence="6 7">
    <name type="scientific">Pseudobacillus wudalianchiensis</name>
    <dbReference type="NCBI Taxonomy" id="1743143"/>
    <lineage>
        <taxon>Bacteria</taxon>
        <taxon>Bacillati</taxon>
        <taxon>Bacillota</taxon>
        <taxon>Bacilli</taxon>
        <taxon>Bacillales</taxon>
        <taxon>Bacillaceae</taxon>
        <taxon>Pseudobacillus</taxon>
    </lineage>
</organism>
<dbReference type="PANTHER" id="PTHR34773:SF1">
    <property type="entry name" value="FLAGELLAR SECRETION CHAPERONE FLIS"/>
    <property type="match status" value="1"/>
</dbReference>
<sequence>MEVDFLTKEMIYQKSSQELTALLYEAAVTNLKTAIKQLENQQYIEANQAMQKVNDILHRLGVGLNYESGIIADQLDALYNYMADQLIEANIKKDASLAKEILTILEEITGAWTATMKAKPTLKQSSFRKQSSAYEKHVMVSDRELNTVEVGK</sequence>
<keyword evidence="7" id="KW-1185">Reference proteome</keyword>
<evidence type="ECO:0000256" key="3">
    <source>
        <dbReference type="ARBA" id="ARBA00022490"/>
    </source>
</evidence>
<dbReference type="GO" id="GO:0071973">
    <property type="term" value="P:bacterial-type flagellum-dependent cell motility"/>
    <property type="evidence" value="ECO:0007669"/>
    <property type="project" value="TreeGrafter"/>
</dbReference>